<reference evidence="2 3" key="1">
    <citation type="submission" date="2018-12" db="EMBL/GenBank/DDBJ databases">
        <title>The whole draft genome of Streptomyce luteoverticillatus CGMCC 15060.</title>
        <authorList>
            <person name="Feng Z."/>
            <person name="Chen G."/>
            <person name="Zhang J."/>
            <person name="Zhu H."/>
            <person name="Yu X."/>
            <person name="Zhang W."/>
            <person name="Zhang X."/>
        </authorList>
    </citation>
    <scope>NUCLEOTIDE SEQUENCE [LARGE SCALE GENOMIC DNA]</scope>
    <source>
        <strain evidence="2 3">CGMCC 15060</strain>
    </source>
</reference>
<evidence type="ECO:0000313" key="2">
    <source>
        <dbReference type="EMBL" id="AZQ70557.1"/>
    </source>
</evidence>
<dbReference type="Proteomes" id="UP000267900">
    <property type="component" value="Chromosome"/>
</dbReference>
<protein>
    <submittedName>
        <fullName evidence="2">DUF742 domain-containing protein</fullName>
    </submittedName>
</protein>
<dbReference type="RefSeq" id="WP_126913122.1">
    <property type="nucleotide sequence ID" value="NZ_CP034587.1"/>
</dbReference>
<keyword evidence="3" id="KW-1185">Reference proteome</keyword>
<dbReference type="SUPFAM" id="SSF46785">
    <property type="entry name" value="Winged helix' DNA-binding domain"/>
    <property type="match status" value="1"/>
</dbReference>
<organism evidence="2 3">
    <name type="scientific">Streptomyces luteoverticillatus</name>
    <name type="common">Streptoverticillium luteoverticillatus</name>
    <dbReference type="NCBI Taxonomy" id="66425"/>
    <lineage>
        <taxon>Bacteria</taxon>
        <taxon>Bacillati</taxon>
        <taxon>Actinomycetota</taxon>
        <taxon>Actinomycetes</taxon>
        <taxon>Kitasatosporales</taxon>
        <taxon>Streptomycetaceae</taxon>
        <taxon>Streptomyces</taxon>
    </lineage>
</organism>
<accession>A0A3S9PDY2</accession>
<evidence type="ECO:0000256" key="1">
    <source>
        <dbReference type="SAM" id="MobiDB-lite"/>
    </source>
</evidence>
<evidence type="ECO:0000313" key="3">
    <source>
        <dbReference type="Proteomes" id="UP000267900"/>
    </source>
</evidence>
<gene>
    <name evidence="2" type="ORF">EKH77_04410</name>
</gene>
<dbReference type="PANTHER" id="PTHR36221">
    <property type="entry name" value="DUF742 DOMAIN-CONTAINING PROTEIN"/>
    <property type="match status" value="1"/>
</dbReference>
<dbReference type="PANTHER" id="PTHR36221:SF1">
    <property type="entry name" value="DUF742 DOMAIN-CONTAINING PROTEIN"/>
    <property type="match status" value="1"/>
</dbReference>
<dbReference type="EMBL" id="CP034587">
    <property type="protein sequence ID" value="AZQ70557.1"/>
    <property type="molecule type" value="Genomic_DNA"/>
</dbReference>
<sequence>MNGSRPDNEPGAEPPGNPDRLYILSTAETRARPRTHLDLVTLIVSRTEPDPGLQPEHAAVVRMCDFPLSVAEISAYLELPVSTLTPMLTELLSDGKVEARPPVPAAALPDVRILEAVMHGLQKL</sequence>
<dbReference type="InterPro" id="IPR007995">
    <property type="entry name" value="DUF742"/>
</dbReference>
<dbReference type="InterPro" id="IPR036390">
    <property type="entry name" value="WH_DNA-bd_sf"/>
</dbReference>
<dbReference type="OrthoDB" id="3390328at2"/>
<dbReference type="AlphaFoldDB" id="A0A3S9PDY2"/>
<proteinExistence type="predicted"/>
<feature type="region of interest" description="Disordered" evidence="1">
    <location>
        <begin position="1"/>
        <end position="20"/>
    </location>
</feature>
<dbReference type="Pfam" id="PF05331">
    <property type="entry name" value="DUF742"/>
    <property type="match status" value="1"/>
</dbReference>
<name>A0A3S9PDY2_STRLT</name>